<dbReference type="PROSITE" id="PS51186">
    <property type="entry name" value="GNAT"/>
    <property type="match status" value="1"/>
</dbReference>
<dbReference type="PANTHER" id="PTHR43800:SF1">
    <property type="entry name" value="PEPTIDYL-LYSINE N-ACETYLTRANSFERASE YJAB"/>
    <property type="match status" value="1"/>
</dbReference>
<dbReference type="AlphaFoldDB" id="A0A9D1TPB4"/>
<dbReference type="PANTHER" id="PTHR43800">
    <property type="entry name" value="PEPTIDYL-LYSINE N-ACETYLTRANSFERASE YJAB"/>
    <property type="match status" value="1"/>
</dbReference>
<gene>
    <name evidence="4" type="ORF">H9894_03300</name>
</gene>
<evidence type="ECO:0000259" key="3">
    <source>
        <dbReference type="PROSITE" id="PS51186"/>
    </source>
</evidence>
<keyword evidence="1" id="KW-0808">Transferase</keyword>
<evidence type="ECO:0000256" key="2">
    <source>
        <dbReference type="ARBA" id="ARBA00023315"/>
    </source>
</evidence>
<dbReference type="Pfam" id="PF13508">
    <property type="entry name" value="Acetyltransf_7"/>
    <property type="match status" value="1"/>
</dbReference>
<feature type="domain" description="N-acetyltransferase" evidence="3">
    <location>
        <begin position="1"/>
        <end position="137"/>
    </location>
</feature>
<reference evidence="4" key="1">
    <citation type="journal article" date="2021" name="PeerJ">
        <title>Extensive microbial diversity within the chicken gut microbiome revealed by metagenomics and culture.</title>
        <authorList>
            <person name="Gilroy R."/>
            <person name="Ravi A."/>
            <person name="Getino M."/>
            <person name="Pursley I."/>
            <person name="Horton D.L."/>
            <person name="Alikhan N.F."/>
            <person name="Baker D."/>
            <person name="Gharbi K."/>
            <person name="Hall N."/>
            <person name="Watson M."/>
            <person name="Adriaenssens E.M."/>
            <person name="Foster-Nyarko E."/>
            <person name="Jarju S."/>
            <person name="Secka A."/>
            <person name="Antonio M."/>
            <person name="Oren A."/>
            <person name="Chaudhuri R.R."/>
            <person name="La Ragione R."/>
            <person name="Hildebrand F."/>
            <person name="Pallen M.J."/>
        </authorList>
    </citation>
    <scope>NUCLEOTIDE SEQUENCE</scope>
    <source>
        <strain evidence="4">ChiHecec2B26-446</strain>
    </source>
</reference>
<dbReference type="CDD" id="cd04301">
    <property type="entry name" value="NAT_SF"/>
    <property type="match status" value="1"/>
</dbReference>
<evidence type="ECO:0000256" key="1">
    <source>
        <dbReference type="ARBA" id="ARBA00022679"/>
    </source>
</evidence>
<name>A0A9D1TPB4_9BACT</name>
<organism evidence="4 5">
    <name type="scientific">Candidatus Desulfovibrio intestinipullorum</name>
    <dbReference type="NCBI Taxonomy" id="2838536"/>
    <lineage>
        <taxon>Bacteria</taxon>
        <taxon>Pseudomonadati</taxon>
        <taxon>Thermodesulfobacteriota</taxon>
        <taxon>Desulfovibrionia</taxon>
        <taxon>Desulfovibrionales</taxon>
        <taxon>Desulfovibrionaceae</taxon>
        <taxon>Desulfovibrio</taxon>
    </lineage>
</organism>
<dbReference type="GO" id="GO:0016747">
    <property type="term" value="F:acyltransferase activity, transferring groups other than amino-acyl groups"/>
    <property type="evidence" value="ECO:0007669"/>
    <property type="project" value="InterPro"/>
</dbReference>
<dbReference type="InterPro" id="IPR000182">
    <property type="entry name" value="GNAT_dom"/>
</dbReference>
<dbReference type="SUPFAM" id="SSF55729">
    <property type="entry name" value="Acyl-CoA N-acyltransferases (Nat)"/>
    <property type="match status" value="1"/>
</dbReference>
<dbReference type="Gene3D" id="3.40.630.30">
    <property type="match status" value="1"/>
</dbReference>
<dbReference type="Proteomes" id="UP000886752">
    <property type="component" value="Unassembled WGS sequence"/>
</dbReference>
<accession>A0A9D1TPB4</accession>
<evidence type="ECO:0000313" key="4">
    <source>
        <dbReference type="EMBL" id="HIW00199.1"/>
    </source>
</evidence>
<sequence>MHFRTIPVEERLACRDLLLLADEQMDMVERYLFRGTMFALFDQDDPEARGIVLVTDEGAGVFEIKNLAVREDVQRQGYGRALVQHVVDLVRPHAHTLLVGTGESPATLGFYEHCGFVRSHVIRNFFTDNYDHPIFEEDRQLVDMICLAMDLS</sequence>
<comment type="caution">
    <text evidence="4">The sequence shown here is derived from an EMBL/GenBank/DDBJ whole genome shotgun (WGS) entry which is preliminary data.</text>
</comment>
<proteinExistence type="predicted"/>
<keyword evidence="2" id="KW-0012">Acyltransferase</keyword>
<dbReference type="EMBL" id="DXHV01000036">
    <property type="protein sequence ID" value="HIW00199.1"/>
    <property type="molecule type" value="Genomic_DNA"/>
</dbReference>
<dbReference type="InterPro" id="IPR016181">
    <property type="entry name" value="Acyl_CoA_acyltransferase"/>
</dbReference>
<protein>
    <submittedName>
        <fullName evidence="4">GNAT family N-acetyltransferase</fullName>
    </submittedName>
</protein>
<evidence type="ECO:0000313" key="5">
    <source>
        <dbReference type="Proteomes" id="UP000886752"/>
    </source>
</evidence>
<reference evidence="4" key="2">
    <citation type="submission" date="2021-04" db="EMBL/GenBank/DDBJ databases">
        <authorList>
            <person name="Gilroy R."/>
        </authorList>
    </citation>
    <scope>NUCLEOTIDE SEQUENCE</scope>
    <source>
        <strain evidence="4">ChiHecec2B26-446</strain>
    </source>
</reference>